<evidence type="ECO:0000313" key="2">
    <source>
        <dbReference type="EMBL" id="MBC8535541.1"/>
    </source>
</evidence>
<comment type="caution">
    <text evidence="2">The sequence shown here is derived from an EMBL/GenBank/DDBJ whole genome shotgun (WGS) entry which is preliminary data.</text>
</comment>
<accession>A0A926DCY8</accession>
<evidence type="ECO:0000313" key="3">
    <source>
        <dbReference type="Proteomes" id="UP000620366"/>
    </source>
</evidence>
<evidence type="ECO:0000256" key="1">
    <source>
        <dbReference type="SAM" id="Phobius"/>
    </source>
</evidence>
<keyword evidence="1" id="KW-0472">Membrane</keyword>
<keyword evidence="1" id="KW-0812">Transmembrane</keyword>
<gene>
    <name evidence="2" type="ORF">H8695_02375</name>
</gene>
<evidence type="ECO:0008006" key="4">
    <source>
        <dbReference type="Google" id="ProtNLM"/>
    </source>
</evidence>
<reference evidence="2" key="1">
    <citation type="submission" date="2020-08" db="EMBL/GenBank/DDBJ databases">
        <title>Genome public.</title>
        <authorList>
            <person name="Liu C."/>
            <person name="Sun Q."/>
        </authorList>
    </citation>
    <scope>NUCLEOTIDE SEQUENCE</scope>
    <source>
        <strain evidence="2">BX7</strain>
    </source>
</reference>
<protein>
    <recommendedName>
        <fullName evidence="4">Stage III sporulation protein AG</fullName>
    </recommendedName>
</protein>
<dbReference type="RefSeq" id="WP_249299268.1">
    <property type="nucleotide sequence ID" value="NZ_JACRSP010000001.1"/>
</dbReference>
<dbReference type="EMBL" id="JACRSP010000001">
    <property type="protein sequence ID" value="MBC8535541.1"/>
    <property type="molecule type" value="Genomic_DNA"/>
</dbReference>
<keyword evidence="3" id="KW-1185">Reference proteome</keyword>
<sequence>MEDWKDRLTRLFKGKRLTLFLILGLIGIALILLSEFWPASKPKQSDQSTVTAADMERDLLKLISNVEGVGKAEVMITLATGVENVYATEQRVNQNVLSDSTNGVLGRTENKNDTQDTVIVVRDSSGAEAPILIKQIEPKVQGVAVICEGADSPYVKSSIVEMVTTIYDISSNRVCVIKKNS</sequence>
<dbReference type="AlphaFoldDB" id="A0A926DCY8"/>
<dbReference type="Proteomes" id="UP000620366">
    <property type="component" value="Unassembled WGS sequence"/>
</dbReference>
<proteinExistence type="predicted"/>
<organism evidence="2 3">
    <name type="scientific">Feifania hominis</name>
    <dbReference type="NCBI Taxonomy" id="2763660"/>
    <lineage>
        <taxon>Bacteria</taxon>
        <taxon>Bacillati</taxon>
        <taxon>Bacillota</taxon>
        <taxon>Clostridia</taxon>
        <taxon>Eubacteriales</taxon>
        <taxon>Feifaniaceae</taxon>
        <taxon>Feifania</taxon>
    </lineage>
</organism>
<name>A0A926DCY8_9FIRM</name>
<keyword evidence="1" id="KW-1133">Transmembrane helix</keyword>
<feature type="transmembrane region" description="Helical" evidence="1">
    <location>
        <begin position="17"/>
        <end position="37"/>
    </location>
</feature>